<dbReference type="GO" id="GO:0008270">
    <property type="term" value="F:zinc ion binding"/>
    <property type="evidence" value="ECO:0007669"/>
    <property type="project" value="InterPro"/>
</dbReference>
<dbReference type="KEGG" id="mpp:MICPUCDRAFT_12843"/>
<evidence type="ECO:0000256" key="2">
    <source>
        <dbReference type="PROSITE-ProRule" id="PRU01379"/>
    </source>
</evidence>
<feature type="non-terminal residue" evidence="5">
    <location>
        <position position="376"/>
    </location>
</feature>
<dbReference type="InterPro" id="IPR057246">
    <property type="entry name" value="CARBOXYPEPT_ZN_1"/>
</dbReference>
<dbReference type="PRINTS" id="PR00765">
    <property type="entry name" value="CRBOXYPTASEA"/>
</dbReference>
<name>C1MIC7_MICPC</name>
<evidence type="ECO:0000256" key="3">
    <source>
        <dbReference type="SAM" id="SignalP"/>
    </source>
</evidence>
<gene>
    <name evidence="5" type="ORF">MICPUCDRAFT_12843</name>
</gene>
<dbReference type="GO" id="GO:0006518">
    <property type="term" value="P:peptide metabolic process"/>
    <property type="evidence" value="ECO:0007669"/>
    <property type="project" value="TreeGrafter"/>
</dbReference>
<comment type="similarity">
    <text evidence="1 2">Belongs to the peptidase M14 family.</text>
</comment>
<dbReference type="GeneID" id="9680343"/>
<dbReference type="SMART" id="SM00631">
    <property type="entry name" value="Zn_pept"/>
    <property type="match status" value="1"/>
</dbReference>
<feature type="domain" description="Peptidase M14" evidence="4">
    <location>
        <begin position="67"/>
        <end position="376"/>
    </location>
</feature>
<dbReference type="STRING" id="564608.C1MIC7"/>
<evidence type="ECO:0000256" key="1">
    <source>
        <dbReference type="ARBA" id="ARBA00005988"/>
    </source>
</evidence>
<dbReference type="InterPro" id="IPR050753">
    <property type="entry name" value="Peptidase_M14_domain"/>
</dbReference>
<dbReference type="SUPFAM" id="SSF53187">
    <property type="entry name" value="Zn-dependent exopeptidases"/>
    <property type="match status" value="1"/>
</dbReference>
<dbReference type="OrthoDB" id="10249045at2759"/>
<evidence type="ECO:0000313" key="6">
    <source>
        <dbReference type="Proteomes" id="UP000001876"/>
    </source>
</evidence>
<dbReference type="OMA" id="CDYHEAK"/>
<dbReference type="Pfam" id="PF00246">
    <property type="entry name" value="Peptidase_M14"/>
    <property type="match status" value="1"/>
</dbReference>
<reference evidence="5 6" key="1">
    <citation type="journal article" date="2009" name="Science">
        <title>Green evolution and dynamic adaptations revealed by genomes of the marine picoeukaryotes Micromonas.</title>
        <authorList>
            <person name="Worden A.Z."/>
            <person name="Lee J.H."/>
            <person name="Mock T."/>
            <person name="Rouze P."/>
            <person name="Simmons M.P."/>
            <person name="Aerts A.L."/>
            <person name="Allen A.E."/>
            <person name="Cuvelier M.L."/>
            <person name="Derelle E."/>
            <person name="Everett M.V."/>
            <person name="Foulon E."/>
            <person name="Grimwood J."/>
            <person name="Gundlach H."/>
            <person name="Henrissat B."/>
            <person name="Napoli C."/>
            <person name="McDonald S.M."/>
            <person name="Parker M.S."/>
            <person name="Rombauts S."/>
            <person name="Salamov A."/>
            <person name="Von Dassow P."/>
            <person name="Badger J.H."/>
            <person name="Coutinho P.M."/>
            <person name="Demir E."/>
            <person name="Dubchak I."/>
            <person name="Gentemann C."/>
            <person name="Eikrem W."/>
            <person name="Gready J.E."/>
            <person name="John U."/>
            <person name="Lanier W."/>
            <person name="Lindquist E.A."/>
            <person name="Lucas S."/>
            <person name="Mayer K.F."/>
            <person name="Moreau H."/>
            <person name="Not F."/>
            <person name="Otillar R."/>
            <person name="Panaud O."/>
            <person name="Pangilinan J."/>
            <person name="Paulsen I."/>
            <person name="Piegu B."/>
            <person name="Poliakov A."/>
            <person name="Robbens S."/>
            <person name="Schmutz J."/>
            <person name="Toulza E."/>
            <person name="Wyss T."/>
            <person name="Zelensky A."/>
            <person name="Zhou K."/>
            <person name="Armbrust E.V."/>
            <person name="Bhattacharya D."/>
            <person name="Goodenough U.W."/>
            <person name="Van de Peer Y."/>
            <person name="Grigoriev I.V."/>
        </authorList>
    </citation>
    <scope>NUCLEOTIDE SEQUENCE [LARGE SCALE GENOMIC DNA]</scope>
    <source>
        <strain evidence="5 6">CCMP1545</strain>
    </source>
</reference>
<evidence type="ECO:0000259" key="4">
    <source>
        <dbReference type="PROSITE" id="PS52035"/>
    </source>
</evidence>
<evidence type="ECO:0000313" key="5">
    <source>
        <dbReference type="EMBL" id="EEH60357.1"/>
    </source>
</evidence>
<accession>C1MIC7</accession>
<organism evidence="6">
    <name type="scientific">Micromonas pusilla (strain CCMP1545)</name>
    <name type="common">Picoplanktonic green alga</name>
    <dbReference type="NCBI Taxonomy" id="564608"/>
    <lineage>
        <taxon>Eukaryota</taxon>
        <taxon>Viridiplantae</taxon>
        <taxon>Chlorophyta</taxon>
        <taxon>Mamiellophyceae</taxon>
        <taxon>Mamiellales</taxon>
        <taxon>Mamiellaceae</taxon>
        <taxon>Micromonas</taxon>
    </lineage>
</organism>
<dbReference type="PANTHER" id="PTHR11532">
    <property type="entry name" value="PROTEASE M14 CARBOXYPEPTIDASE"/>
    <property type="match status" value="1"/>
</dbReference>
<dbReference type="eggNOG" id="KOG2649">
    <property type="taxonomic scope" value="Eukaryota"/>
</dbReference>
<dbReference type="PROSITE" id="PS52035">
    <property type="entry name" value="PEPTIDASE_M14"/>
    <property type="match status" value="1"/>
</dbReference>
<dbReference type="PANTHER" id="PTHR11532:SF57">
    <property type="entry name" value="CARBOXYPEPTIDASE D, B"/>
    <property type="match status" value="1"/>
</dbReference>
<dbReference type="RefSeq" id="XP_003055105.1">
    <property type="nucleotide sequence ID" value="XM_003055059.1"/>
</dbReference>
<dbReference type="GO" id="GO:0004181">
    <property type="term" value="F:metallocarboxypeptidase activity"/>
    <property type="evidence" value="ECO:0007669"/>
    <property type="project" value="InterPro"/>
</dbReference>
<dbReference type="EMBL" id="GG663735">
    <property type="protein sequence ID" value="EEH60357.1"/>
    <property type="molecule type" value="Genomic_DNA"/>
</dbReference>
<proteinExistence type="inferred from homology"/>
<feature type="active site" description="Proton donor/acceptor" evidence="2">
    <location>
        <position position="363"/>
    </location>
</feature>
<dbReference type="AlphaFoldDB" id="C1MIC7"/>
<sequence>MTRARRGLLVLVAVALLASATARADALETVDVARPSDGGVVGSDAVPRTKQTIAADADADPTREEWRYRTNEELAAALRALHEGACAGISALSSTGRSVRGVDLPVLEIAVPEEKANSKTGAGGDNGGAKPSFGFIANMHGDEPVGRELALRLARLLCDAHRGVGGGGGDGDDAATLTAAAALVASARLFFVPTMNPDGFATRSRNNANGVDLNRDFPDQFRGGLKLERGDFGGGGDDDDAAGRQPETAAMMRWATNLTAALNFHEGALVANYPWDGTDDGKTRYSRAPDDPAFRRMASAYASAHRGRMIPATAELSIARKSRRPNEERFKGGITNGAAWYPLWGGMQDWHYIVTGTMALTIEVNEVKWPEVRELE</sequence>
<feature type="signal peptide" evidence="3">
    <location>
        <begin position="1"/>
        <end position="26"/>
    </location>
</feature>
<keyword evidence="3" id="KW-0732">Signal</keyword>
<feature type="chain" id="PRO_5002910263" evidence="3">
    <location>
        <begin position="27"/>
        <end position="376"/>
    </location>
</feature>
<keyword evidence="6" id="KW-1185">Reference proteome</keyword>
<dbReference type="Proteomes" id="UP000001876">
    <property type="component" value="Unassembled WGS sequence"/>
</dbReference>
<dbReference type="Gene3D" id="3.40.630.10">
    <property type="entry name" value="Zn peptidases"/>
    <property type="match status" value="1"/>
</dbReference>
<dbReference type="GO" id="GO:0016485">
    <property type="term" value="P:protein processing"/>
    <property type="evidence" value="ECO:0007669"/>
    <property type="project" value="TreeGrafter"/>
</dbReference>
<dbReference type="GO" id="GO:0005615">
    <property type="term" value="C:extracellular space"/>
    <property type="evidence" value="ECO:0007669"/>
    <property type="project" value="TreeGrafter"/>
</dbReference>
<protein>
    <submittedName>
        <fullName evidence="5">Predicted protein</fullName>
    </submittedName>
</protein>
<dbReference type="PROSITE" id="PS00132">
    <property type="entry name" value="CARBOXYPEPT_ZN_1"/>
    <property type="match status" value="1"/>
</dbReference>
<dbReference type="InterPro" id="IPR000834">
    <property type="entry name" value="Peptidase_M14"/>
</dbReference>